<gene>
    <name evidence="13" type="ORF">HMPREF9623_00982</name>
</gene>
<evidence type="ECO:0000256" key="4">
    <source>
        <dbReference type="ARBA" id="ARBA00022553"/>
    </source>
</evidence>
<keyword evidence="3" id="KW-0963">Cytoplasm</keyword>
<dbReference type="PANTHER" id="PTHR42713">
    <property type="entry name" value="HISTIDINE KINASE-RELATED"/>
    <property type="match status" value="1"/>
</dbReference>
<keyword evidence="14" id="KW-1185">Reference proteome</keyword>
<dbReference type="PROSITE" id="PS50110">
    <property type="entry name" value="RESPONSE_REGULATORY"/>
    <property type="match status" value="1"/>
</dbReference>
<dbReference type="SUPFAM" id="SSF46689">
    <property type="entry name" value="Homeodomain-like"/>
    <property type="match status" value="2"/>
</dbReference>
<feature type="domain" description="HTH araC/xylS-type" evidence="11">
    <location>
        <begin position="430"/>
        <end position="529"/>
    </location>
</feature>
<dbReference type="PANTHER" id="PTHR42713:SF3">
    <property type="entry name" value="TRANSCRIPTIONAL REGULATORY PROTEIN HPTR"/>
    <property type="match status" value="1"/>
</dbReference>
<dbReference type="RefSeq" id="WP_009532815.1">
    <property type="nucleotide sequence ID" value="NZ_JH590862.1"/>
</dbReference>
<protein>
    <recommendedName>
        <fullName evidence="2">Stage 0 sporulation protein A homolog</fullName>
    </recommendedName>
</protein>
<sequence length="534" mass="60215">MPYSCMLVDDEEDVINAIRRTIDWESLGFSVPTEAHNGLEALEFAEDSAPDVVLTDIKMPYMDGLELAHRLKELYPNIRIVVFSGFDEFEYAREALRLEAEEYILKPIHAAELSKLFLRIRERLDAERAERQNVEQLRAYYEKSLPRLQESFFVSLLDGKIPEEELMRQAEDYQLSFEEAPYVAAVIHTGSAGLPAGVSAVLLAASVRKLAEEKLGEKFSARFFGYLGNTVMLVSLGEAGQLRFLTDACDKFCRLAAAKLGATVTVGIGKACGELSKLRDSYTGARSALSYRMIYGTGKAISISEIAPQEKNGTELSEQASMQDIFRKMRMEKAEELSAAIARYMADNAAAQGSVQEYRFFVMGTAGELYRFAKDNELSTEEIFGDNDAMYRILQQLEPGELTSWMDGVCRKMREMIQHKRADSARSFAARAIDHVNEHYADGDLTVDAMCSYLNVSAAYFSTVFKRETGKTFVQYLTDLRMEKAVKLLLSTNEKTYMIARKVGYADPNYFSYVFKKQFGMSPSKYKDSREAAQ</sequence>
<dbReference type="SUPFAM" id="SSF52172">
    <property type="entry name" value="CheY-like"/>
    <property type="match status" value="1"/>
</dbReference>
<organism evidence="13 14">
    <name type="scientific">Stomatobaculum longum</name>
    <dbReference type="NCBI Taxonomy" id="796942"/>
    <lineage>
        <taxon>Bacteria</taxon>
        <taxon>Bacillati</taxon>
        <taxon>Bacillota</taxon>
        <taxon>Clostridia</taxon>
        <taxon>Lachnospirales</taxon>
        <taxon>Lachnospiraceae</taxon>
        <taxon>Stomatobaculum</taxon>
    </lineage>
</organism>
<dbReference type="GO" id="GO:0043565">
    <property type="term" value="F:sequence-specific DNA binding"/>
    <property type="evidence" value="ECO:0007669"/>
    <property type="project" value="InterPro"/>
</dbReference>
<dbReference type="Gene3D" id="1.10.10.60">
    <property type="entry name" value="Homeodomain-like"/>
    <property type="match status" value="2"/>
</dbReference>
<evidence type="ECO:0000259" key="12">
    <source>
        <dbReference type="PROSITE" id="PS50110"/>
    </source>
</evidence>
<dbReference type="GO" id="GO:0000160">
    <property type="term" value="P:phosphorelay signal transduction system"/>
    <property type="evidence" value="ECO:0007669"/>
    <property type="project" value="UniProtKB-KW"/>
</dbReference>
<dbReference type="InterPro" id="IPR051552">
    <property type="entry name" value="HptR"/>
</dbReference>
<comment type="function">
    <text evidence="9">May play the central regulatory role in sporulation. It may be an element of the effector pathway responsible for the activation of sporulation genes in response to nutritional stress. Spo0A may act in concert with spo0H (a sigma factor) to control the expression of some genes that are critical to the sporulation process.</text>
</comment>
<evidence type="ECO:0000313" key="13">
    <source>
        <dbReference type="EMBL" id="EHO17383.1"/>
    </source>
</evidence>
<dbReference type="CDD" id="cd17536">
    <property type="entry name" value="REC_YesN-like"/>
    <property type="match status" value="1"/>
</dbReference>
<dbReference type="InterPro" id="IPR041522">
    <property type="entry name" value="CdaR_GGDEF"/>
</dbReference>
<evidence type="ECO:0000259" key="11">
    <source>
        <dbReference type="PROSITE" id="PS01124"/>
    </source>
</evidence>
<dbReference type="GO" id="GO:0003700">
    <property type="term" value="F:DNA-binding transcription factor activity"/>
    <property type="evidence" value="ECO:0007669"/>
    <property type="project" value="InterPro"/>
</dbReference>
<dbReference type="Pfam" id="PF12833">
    <property type="entry name" value="HTH_18"/>
    <property type="match status" value="1"/>
</dbReference>
<evidence type="ECO:0000313" key="14">
    <source>
        <dbReference type="Proteomes" id="UP000018466"/>
    </source>
</evidence>
<dbReference type="GeneID" id="86940742"/>
<evidence type="ECO:0000256" key="7">
    <source>
        <dbReference type="ARBA" id="ARBA00023125"/>
    </source>
</evidence>
<dbReference type="InterPro" id="IPR018060">
    <property type="entry name" value="HTH_AraC"/>
</dbReference>
<dbReference type="Gene3D" id="3.40.50.2300">
    <property type="match status" value="1"/>
</dbReference>
<keyword evidence="5" id="KW-0902">Two-component regulatory system</keyword>
<dbReference type="SMART" id="SM00342">
    <property type="entry name" value="HTH_ARAC"/>
    <property type="match status" value="1"/>
</dbReference>
<evidence type="ECO:0000256" key="5">
    <source>
        <dbReference type="ARBA" id="ARBA00023012"/>
    </source>
</evidence>
<evidence type="ECO:0000256" key="8">
    <source>
        <dbReference type="ARBA" id="ARBA00023163"/>
    </source>
</evidence>
<dbReference type="PROSITE" id="PS01124">
    <property type="entry name" value="HTH_ARAC_FAMILY_2"/>
    <property type="match status" value="1"/>
</dbReference>
<dbReference type="InterPro" id="IPR001789">
    <property type="entry name" value="Sig_transdc_resp-reg_receiver"/>
</dbReference>
<dbReference type="InterPro" id="IPR009057">
    <property type="entry name" value="Homeodomain-like_sf"/>
</dbReference>
<keyword evidence="7" id="KW-0238">DNA-binding</keyword>
<evidence type="ECO:0000256" key="2">
    <source>
        <dbReference type="ARBA" id="ARBA00018672"/>
    </source>
</evidence>
<evidence type="ECO:0000256" key="1">
    <source>
        <dbReference type="ARBA" id="ARBA00004496"/>
    </source>
</evidence>
<feature type="modified residue" description="4-aspartylphosphate" evidence="10">
    <location>
        <position position="56"/>
    </location>
</feature>
<accession>A0AA37DGP6</accession>
<comment type="subcellular location">
    <subcellularLocation>
        <location evidence="1">Cytoplasm</location>
    </subcellularLocation>
</comment>
<dbReference type="Pfam" id="PF00072">
    <property type="entry name" value="Response_reg"/>
    <property type="match status" value="1"/>
</dbReference>
<dbReference type="EMBL" id="AGEL01000006">
    <property type="protein sequence ID" value="EHO17383.1"/>
    <property type="molecule type" value="Genomic_DNA"/>
</dbReference>
<dbReference type="SMART" id="SM00448">
    <property type="entry name" value="REC"/>
    <property type="match status" value="1"/>
</dbReference>
<keyword evidence="8" id="KW-0804">Transcription</keyword>
<proteinExistence type="predicted"/>
<reference evidence="13 14" key="1">
    <citation type="submission" date="2011-10" db="EMBL/GenBank/DDBJ databases">
        <title>The Genome Sequence of Lachnospiraceae bacterium ACC2.</title>
        <authorList>
            <consortium name="The Broad Institute Genome Sequencing Platform"/>
            <person name="Earl A."/>
            <person name="Ward D."/>
            <person name="Feldgarden M."/>
            <person name="Gevers D."/>
            <person name="Sizova M."/>
            <person name="Hazen A."/>
            <person name="Epstein S."/>
            <person name="Young S.K."/>
            <person name="Zeng Q."/>
            <person name="Gargeya S."/>
            <person name="Fitzgerald M."/>
            <person name="Haas B."/>
            <person name="Abouelleil A."/>
            <person name="Alvarado L."/>
            <person name="Arachchi H.M."/>
            <person name="Berlin A."/>
            <person name="Brown A."/>
            <person name="Chapman S.B."/>
            <person name="Chen Z."/>
            <person name="Dunbar C."/>
            <person name="Freedman E."/>
            <person name="Gearin G."/>
            <person name="Goldberg J."/>
            <person name="Griggs A."/>
            <person name="Gujja S."/>
            <person name="Heiman D."/>
            <person name="Howarth C."/>
            <person name="Larson L."/>
            <person name="Lui A."/>
            <person name="MacDonald P.J.P."/>
            <person name="Montmayeur A."/>
            <person name="Murphy C."/>
            <person name="Neiman D."/>
            <person name="Pearson M."/>
            <person name="Priest M."/>
            <person name="Roberts A."/>
            <person name="Saif S."/>
            <person name="Shea T."/>
            <person name="Shenoy N."/>
            <person name="Sisk P."/>
            <person name="Stolte C."/>
            <person name="Sykes S."/>
            <person name="Wortman J."/>
            <person name="Nusbaum C."/>
            <person name="Birren B."/>
        </authorList>
    </citation>
    <scope>NUCLEOTIDE SEQUENCE [LARGE SCALE GENOMIC DNA]</scope>
    <source>
        <strain evidence="13 14">ACC2</strain>
    </source>
</reference>
<dbReference type="InterPro" id="IPR020449">
    <property type="entry name" value="Tscrpt_reg_AraC-type_HTH"/>
</dbReference>
<dbReference type="GO" id="GO:0005737">
    <property type="term" value="C:cytoplasm"/>
    <property type="evidence" value="ECO:0007669"/>
    <property type="project" value="UniProtKB-SubCell"/>
</dbReference>
<keyword evidence="6" id="KW-0805">Transcription regulation</keyword>
<dbReference type="Pfam" id="PF17853">
    <property type="entry name" value="GGDEF_2"/>
    <property type="match status" value="1"/>
</dbReference>
<dbReference type="InterPro" id="IPR011006">
    <property type="entry name" value="CheY-like_superfamily"/>
</dbReference>
<comment type="caution">
    <text evidence="13">The sequence shown here is derived from an EMBL/GenBank/DDBJ whole genome shotgun (WGS) entry which is preliminary data.</text>
</comment>
<name>A0AA37DGP6_9FIRM</name>
<feature type="domain" description="Response regulatory" evidence="12">
    <location>
        <begin position="4"/>
        <end position="121"/>
    </location>
</feature>
<keyword evidence="4 10" id="KW-0597">Phosphoprotein</keyword>
<evidence type="ECO:0000256" key="6">
    <source>
        <dbReference type="ARBA" id="ARBA00023015"/>
    </source>
</evidence>
<dbReference type="PRINTS" id="PR00032">
    <property type="entry name" value="HTHARAC"/>
</dbReference>
<evidence type="ECO:0000256" key="3">
    <source>
        <dbReference type="ARBA" id="ARBA00022490"/>
    </source>
</evidence>
<dbReference type="Proteomes" id="UP000018466">
    <property type="component" value="Unassembled WGS sequence"/>
</dbReference>
<evidence type="ECO:0000256" key="10">
    <source>
        <dbReference type="PROSITE-ProRule" id="PRU00169"/>
    </source>
</evidence>
<dbReference type="AlphaFoldDB" id="A0AA37DGP6"/>
<evidence type="ECO:0000256" key="9">
    <source>
        <dbReference type="ARBA" id="ARBA00024867"/>
    </source>
</evidence>